<evidence type="ECO:0000313" key="2">
    <source>
        <dbReference type="EMBL" id="GAA4672220.1"/>
    </source>
</evidence>
<feature type="region of interest" description="Disordered" evidence="1">
    <location>
        <begin position="64"/>
        <end position="91"/>
    </location>
</feature>
<proteinExistence type="predicted"/>
<dbReference type="Proteomes" id="UP001500621">
    <property type="component" value="Unassembled WGS sequence"/>
</dbReference>
<dbReference type="RefSeq" id="WP_345262584.1">
    <property type="nucleotide sequence ID" value="NZ_BAABIM010000001.1"/>
</dbReference>
<reference evidence="3" key="1">
    <citation type="journal article" date="2019" name="Int. J. Syst. Evol. Microbiol.">
        <title>The Global Catalogue of Microorganisms (GCM) 10K type strain sequencing project: providing services to taxonomists for standard genome sequencing and annotation.</title>
        <authorList>
            <consortium name="The Broad Institute Genomics Platform"/>
            <consortium name="The Broad Institute Genome Sequencing Center for Infectious Disease"/>
            <person name="Wu L."/>
            <person name="Ma J."/>
        </authorList>
    </citation>
    <scope>NUCLEOTIDE SEQUENCE [LARGE SCALE GENOMIC DNA]</scope>
    <source>
        <strain evidence="3">JCM 18127</strain>
    </source>
</reference>
<name>A0ABP8VU73_9ACTN</name>
<accession>A0ABP8VU73</accession>
<evidence type="ECO:0000256" key="1">
    <source>
        <dbReference type="SAM" id="MobiDB-lite"/>
    </source>
</evidence>
<organism evidence="2 3">
    <name type="scientific">Nocardioides nanhaiensis</name>
    <dbReference type="NCBI Taxonomy" id="1476871"/>
    <lineage>
        <taxon>Bacteria</taxon>
        <taxon>Bacillati</taxon>
        <taxon>Actinomycetota</taxon>
        <taxon>Actinomycetes</taxon>
        <taxon>Propionibacteriales</taxon>
        <taxon>Nocardioidaceae</taxon>
        <taxon>Nocardioides</taxon>
    </lineage>
</organism>
<dbReference type="EMBL" id="BAABIM010000001">
    <property type="protein sequence ID" value="GAA4672220.1"/>
    <property type="molecule type" value="Genomic_DNA"/>
</dbReference>
<evidence type="ECO:0000313" key="3">
    <source>
        <dbReference type="Proteomes" id="UP001500621"/>
    </source>
</evidence>
<feature type="compositionally biased region" description="Basic and acidic residues" evidence="1">
    <location>
        <begin position="79"/>
        <end position="91"/>
    </location>
</feature>
<comment type="caution">
    <text evidence="2">The sequence shown here is derived from an EMBL/GenBank/DDBJ whole genome shotgun (WGS) entry which is preliminary data.</text>
</comment>
<keyword evidence="3" id="KW-1185">Reference proteome</keyword>
<protein>
    <submittedName>
        <fullName evidence="2">Uncharacterized protein</fullName>
    </submittedName>
</protein>
<sequence length="91" mass="9738">MGEEFQPVGPLLDSLGVQREVVDGELVVGAVVLLKVLEADGTVSMRSAWSPGLSWMERVGMHSSAAQVDMPGRASDPAPARRNDARDSDLY</sequence>
<gene>
    <name evidence="2" type="ORF">GCM10023226_06210</name>
</gene>